<name>A0AAX3A9V6_9RHOB</name>
<evidence type="ECO:0000313" key="1">
    <source>
        <dbReference type="EMBL" id="UOA22837.1"/>
    </source>
</evidence>
<dbReference type="EMBL" id="CP084959">
    <property type="protein sequence ID" value="UOA22837.1"/>
    <property type="molecule type" value="Genomic_DNA"/>
</dbReference>
<organism evidence="1 2">
    <name type="scientific">Sulfitobacter pontiacus</name>
    <dbReference type="NCBI Taxonomy" id="60137"/>
    <lineage>
        <taxon>Bacteria</taxon>
        <taxon>Pseudomonadati</taxon>
        <taxon>Pseudomonadota</taxon>
        <taxon>Alphaproteobacteria</taxon>
        <taxon>Rhodobacterales</taxon>
        <taxon>Roseobacteraceae</taxon>
        <taxon>Sulfitobacter</taxon>
    </lineage>
</organism>
<proteinExistence type="predicted"/>
<dbReference type="Proteomes" id="UP000830781">
    <property type="component" value="Chromosome"/>
</dbReference>
<evidence type="ECO:0000313" key="2">
    <source>
        <dbReference type="Proteomes" id="UP000830781"/>
    </source>
</evidence>
<keyword evidence="2" id="KW-1185">Reference proteome</keyword>
<sequence>MRVAPFLSAGFRHVHGMLGGNLPVGAGARAVIQTAVEPSAKPCVYQYHIANNARSIKGLIPCPSKQFFSPLLRPLASLHAVTHWANKRLAVVSWVPVLQPSQAVASRKARPSVPAQTYLRAKPAQYAANNLTSAAASGRGSCSAKDFAPLSRVLMRGFSVHSRPKGTVDVQ</sequence>
<reference evidence="2" key="1">
    <citation type="journal article" date="2022" name="Microorganisms">
        <title>Beyond the ABCs#Discovery of Three New Plasmid Types in Rhodobacterales (RepQ, RepY, RepW).</title>
        <authorList>
            <person name="Freese H.M."/>
            <person name="Ringel V."/>
            <person name="Overmann J."/>
            <person name="Petersen J."/>
        </authorList>
    </citation>
    <scope>NUCLEOTIDE SEQUENCE [LARGE SCALE GENOMIC DNA]</scope>
    <source>
        <strain evidence="2">DSM 110277</strain>
    </source>
</reference>
<gene>
    <name evidence="1" type="ORF">DSM110277_01245</name>
</gene>
<dbReference type="AlphaFoldDB" id="A0AAX3A9V6"/>
<accession>A0AAX3A9V6</accession>
<protein>
    <submittedName>
        <fullName evidence="1">Uncharacterized protein</fullName>
    </submittedName>
</protein>